<dbReference type="AlphaFoldDB" id="A0A3N9XYW2"/>
<gene>
    <name evidence="3" type="ORF">DDE19_08365</name>
</gene>
<protein>
    <submittedName>
        <fullName evidence="3">Lytic transglycosylase domain-containing protein</fullName>
    </submittedName>
</protein>
<evidence type="ECO:0000313" key="3">
    <source>
        <dbReference type="EMBL" id="RQX18291.1"/>
    </source>
</evidence>
<dbReference type="Gene3D" id="1.10.530.10">
    <property type="match status" value="1"/>
</dbReference>
<dbReference type="SUPFAM" id="SSF53955">
    <property type="entry name" value="Lysozyme-like"/>
    <property type="match status" value="1"/>
</dbReference>
<comment type="caution">
    <text evidence="3">The sequence shown here is derived from an EMBL/GenBank/DDBJ whole genome shotgun (WGS) entry which is preliminary data.</text>
</comment>
<keyword evidence="1" id="KW-1133">Transmembrane helix</keyword>
<evidence type="ECO:0000313" key="4">
    <source>
        <dbReference type="Proteomes" id="UP000278981"/>
    </source>
</evidence>
<feature type="transmembrane region" description="Helical" evidence="1">
    <location>
        <begin position="42"/>
        <end position="63"/>
    </location>
</feature>
<dbReference type="CDD" id="cd00254">
    <property type="entry name" value="LT-like"/>
    <property type="match status" value="1"/>
</dbReference>
<dbReference type="Pfam" id="PF01464">
    <property type="entry name" value="SLT"/>
    <property type="match status" value="1"/>
</dbReference>
<proteinExistence type="predicted"/>
<dbReference type="InterPro" id="IPR008258">
    <property type="entry name" value="Transglycosylase_SLT_dom_1"/>
</dbReference>
<sequence>MSGSPKKDSGSQKSYAVLVGAAIAAATTCLMSPVAVVVVAGAVLIIGGLGVLLFPLIVLIIFFTGLDGSDSGDAWDRADESMAAFEGDGKGTLDRTQVPASLADTIEDAGAVCTSIGPIVIAAQIEVESDWDGAKVGADGELGISQLPPAVFDRHGKDTDKNDKTSALDQKDSIMAQARYLCALADEAQGLIDSGEAIGSALDLALVAYDQGMDAVREAGGIPATAEAQGYVAKVRARFGQYQGLGGPPPSFPSASPS</sequence>
<evidence type="ECO:0000256" key="1">
    <source>
        <dbReference type="SAM" id="Phobius"/>
    </source>
</evidence>
<dbReference type="OrthoDB" id="3614862at2"/>
<name>A0A3N9XYW2_9ACTN</name>
<organism evidence="3 4">
    <name type="scientific">Micromonospora ureilytica</name>
    <dbReference type="NCBI Taxonomy" id="709868"/>
    <lineage>
        <taxon>Bacteria</taxon>
        <taxon>Bacillati</taxon>
        <taxon>Actinomycetota</taxon>
        <taxon>Actinomycetes</taxon>
        <taxon>Micromonosporales</taxon>
        <taxon>Micromonosporaceae</taxon>
        <taxon>Micromonospora</taxon>
    </lineage>
</organism>
<dbReference type="Proteomes" id="UP000278981">
    <property type="component" value="Unassembled WGS sequence"/>
</dbReference>
<dbReference type="InterPro" id="IPR023346">
    <property type="entry name" value="Lysozyme-like_dom_sf"/>
</dbReference>
<keyword evidence="1" id="KW-0472">Membrane</keyword>
<reference evidence="3 4" key="1">
    <citation type="submission" date="2018-04" db="EMBL/GenBank/DDBJ databases">
        <title>Micromonosporas from Atacama Desert.</title>
        <authorList>
            <person name="Carro L."/>
            <person name="Klenk H.-P."/>
            <person name="Goodfellow M."/>
        </authorList>
    </citation>
    <scope>NUCLEOTIDE SEQUENCE [LARGE SCALE GENOMIC DNA]</scope>
    <source>
        <strain evidence="3 4">LB19</strain>
    </source>
</reference>
<keyword evidence="1" id="KW-0812">Transmembrane</keyword>
<evidence type="ECO:0000259" key="2">
    <source>
        <dbReference type="Pfam" id="PF01464"/>
    </source>
</evidence>
<accession>A0A3N9XYW2</accession>
<feature type="domain" description="Transglycosylase SLT" evidence="2">
    <location>
        <begin position="118"/>
        <end position="226"/>
    </location>
</feature>
<dbReference type="EMBL" id="QDGB01000197">
    <property type="protein sequence ID" value="RQX18291.1"/>
    <property type="molecule type" value="Genomic_DNA"/>
</dbReference>
<dbReference type="RefSeq" id="WP_124817794.1">
    <property type="nucleotide sequence ID" value="NZ_QDGB01000197.1"/>
</dbReference>
<feature type="transmembrane region" description="Helical" evidence="1">
    <location>
        <begin position="15"/>
        <end position="36"/>
    </location>
</feature>